<dbReference type="Proteomes" id="UP000499080">
    <property type="component" value="Unassembled WGS sequence"/>
</dbReference>
<organism evidence="2 5">
    <name type="scientific">Araneus ventricosus</name>
    <name type="common">Orbweaver spider</name>
    <name type="synonym">Epeira ventricosa</name>
    <dbReference type="NCBI Taxonomy" id="182803"/>
    <lineage>
        <taxon>Eukaryota</taxon>
        <taxon>Metazoa</taxon>
        <taxon>Ecdysozoa</taxon>
        <taxon>Arthropoda</taxon>
        <taxon>Chelicerata</taxon>
        <taxon>Arachnida</taxon>
        <taxon>Araneae</taxon>
        <taxon>Araneomorphae</taxon>
        <taxon>Entelegynae</taxon>
        <taxon>Araneoidea</taxon>
        <taxon>Araneidae</taxon>
        <taxon>Araneus</taxon>
    </lineage>
</organism>
<protein>
    <recommendedName>
        <fullName evidence="6">CUB domain-containing protein</fullName>
    </recommendedName>
</protein>
<comment type="caution">
    <text evidence="2">The sequence shown here is derived from an EMBL/GenBank/DDBJ whole genome shotgun (WGS) entry which is preliminary data.</text>
</comment>
<proteinExistence type="predicted"/>
<evidence type="ECO:0000313" key="5">
    <source>
        <dbReference type="Proteomes" id="UP000499080"/>
    </source>
</evidence>
<sequence length="85" mass="9666">SIRNYTNILFFLMDTFQTNTIRTADLTMSNNKTIAPNVRISFSVTARNNGTFSRPYNPDIYPEHVACGYGLRREATRNDNNTAVT</sequence>
<evidence type="ECO:0000313" key="2">
    <source>
        <dbReference type="EMBL" id="GBO40809.1"/>
    </source>
</evidence>
<dbReference type="EMBL" id="BGPR01066182">
    <property type="protein sequence ID" value="GBO40810.1"/>
    <property type="molecule type" value="Genomic_DNA"/>
</dbReference>
<dbReference type="EMBL" id="BGPR01066183">
    <property type="protein sequence ID" value="GBO40811.1"/>
    <property type="molecule type" value="Genomic_DNA"/>
</dbReference>
<evidence type="ECO:0008006" key="6">
    <source>
        <dbReference type="Google" id="ProtNLM"/>
    </source>
</evidence>
<dbReference type="EMBL" id="BGPR01066179">
    <property type="protein sequence ID" value="GBO40809.1"/>
    <property type="molecule type" value="Genomic_DNA"/>
</dbReference>
<evidence type="ECO:0000313" key="4">
    <source>
        <dbReference type="EMBL" id="GBO40811.1"/>
    </source>
</evidence>
<reference evidence="2 5" key="1">
    <citation type="journal article" date="2019" name="Sci. Rep.">
        <title>Orb-weaving spider Araneus ventricosus genome elucidates the spidroin gene catalogue.</title>
        <authorList>
            <person name="Kono N."/>
            <person name="Nakamura H."/>
            <person name="Ohtoshi R."/>
            <person name="Moran D.A.P."/>
            <person name="Shinohara A."/>
            <person name="Yoshida Y."/>
            <person name="Fujiwara M."/>
            <person name="Mori M."/>
            <person name="Tomita M."/>
            <person name="Arakawa K."/>
        </authorList>
    </citation>
    <scope>NUCLEOTIDE SEQUENCE [LARGE SCALE GENOMIC DNA]</scope>
</reference>
<dbReference type="EMBL" id="BGPR01066175">
    <property type="protein sequence ID" value="GBO40806.1"/>
    <property type="molecule type" value="Genomic_DNA"/>
</dbReference>
<accession>A0A4Y2WUC7</accession>
<name>A0A4Y2WUC7_ARAVE</name>
<evidence type="ECO:0000313" key="3">
    <source>
        <dbReference type="EMBL" id="GBO40810.1"/>
    </source>
</evidence>
<dbReference type="AlphaFoldDB" id="A0A4Y2WUC7"/>
<keyword evidence="5" id="KW-1185">Reference proteome</keyword>
<gene>
    <name evidence="1" type="ORF">AVEN_100624_1</name>
    <name evidence="3" type="ORF">AVEN_147527_1</name>
    <name evidence="4" type="ORF">AVEN_158545_1</name>
    <name evidence="2" type="ORF">AVEN_80156_1</name>
</gene>
<evidence type="ECO:0000313" key="1">
    <source>
        <dbReference type="EMBL" id="GBO40806.1"/>
    </source>
</evidence>
<feature type="non-terminal residue" evidence="2">
    <location>
        <position position="1"/>
    </location>
</feature>